<dbReference type="InterPro" id="IPR024534">
    <property type="entry name" value="JetD_C"/>
</dbReference>
<keyword evidence="1" id="KW-0378">Hydrolase</keyword>
<dbReference type="GO" id="GO:0005524">
    <property type="term" value="F:ATP binding"/>
    <property type="evidence" value="ECO:0007669"/>
    <property type="project" value="InterPro"/>
</dbReference>
<keyword evidence="8" id="KW-1185">Reference proteome</keyword>
<evidence type="ECO:0000259" key="5">
    <source>
        <dbReference type="PROSITE" id="PS51194"/>
    </source>
</evidence>
<evidence type="ECO:0000259" key="4">
    <source>
        <dbReference type="PROSITE" id="PS51192"/>
    </source>
</evidence>
<dbReference type="PANTHER" id="PTHR10799">
    <property type="entry name" value="SNF2/RAD54 HELICASE FAMILY"/>
    <property type="match status" value="1"/>
</dbReference>
<dbReference type="GO" id="GO:0004386">
    <property type="term" value="F:helicase activity"/>
    <property type="evidence" value="ECO:0007669"/>
    <property type="project" value="UniProtKB-KW"/>
</dbReference>
<feature type="domain" description="Helicase ATP-binding" evidence="4">
    <location>
        <begin position="1027"/>
        <end position="1183"/>
    </location>
</feature>
<dbReference type="InterPro" id="IPR014001">
    <property type="entry name" value="Helicase_ATP-bd"/>
</dbReference>
<dbReference type="SMART" id="SM00487">
    <property type="entry name" value="DEXDc"/>
    <property type="match status" value="1"/>
</dbReference>
<dbReference type="EMBL" id="JAFMPM010000006">
    <property type="protein sequence ID" value="MBO0613477.1"/>
    <property type="molecule type" value="Genomic_DNA"/>
</dbReference>
<dbReference type="Gene3D" id="3.40.50.300">
    <property type="entry name" value="P-loop containing nucleotide triphosphate hydrolases"/>
    <property type="match status" value="1"/>
</dbReference>
<dbReference type="SMART" id="SM00490">
    <property type="entry name" value="HELICc"/>
    <property type="match status" value="1"/>
</dbReference>
<dbReference type="Gene3D" id="3.40.50.10810">
    <property type="entry name" value="Tandem AAA-ATPase domain"/>
    <property type="match status" value="1"/>
</dbReference>
<proteinExistence type="predicted"/>
<keyword evidence="2" id="KW-0347">Helicase</keyword>
<name>A0A8B0SJA2_9GAMM</name>
<dbReference type="GO" id="GO:0016787">
    <property type="term" value="F:hydrolase activity"/>
    <property type="evidence" value="ECO:0007669"/>
    <property type="project" value="UniProtKB-KW"/>
</dbReference>
<dbReference type="InterPro" id="IPR001650">
    <property type="entry name" value="Helicase_C-like"/>
</dbReference>
<keyword evidence="2" id="KW-0547">Nucleotide-binding</keyword>
<dbReference type="PROSITE" id="PS51192">
    <property type="entry name" value="HELICASE_ATP_BIND_1"/>
    <property type="match status" value="1"/>
</dbReference>
<reference evidence="7" key="2">
    <citation type="submission" date="2021-04" db="EMBL/GenBank/DDBJ databases">
        <title>Complete Genome and methylome analysis of Thiothrix fructosivorans ATCC 49748.</title>
        <authorList>
            <person name="Fomenkov A."/>
            <person name="Sun L."/>
            <person name="Vincze T."/>
            <person name="Grabovich M.Y."/>
            <person name="Roberts R.J."/>
        </authorList>
    </citation>
    <scope>NUCLEOTIDE SEQUENCE</scope>
    <source>
        <strain evidence="7">ATCC 49748</strain>
    </source>
</reference>
<feature type="coiled-coil region" evidence="3">
    <location>
        <begin position="805"/>
        <end position="832"/>
    </location>
</feature>
<dbReference type="EMBL" id="CP072748">
    <property type="protein sequence ID" value="QTX11094.1"/>
    <property type="molecule type" value="Genomic_DNA"/>
</dbReference>
<evidence type="ECO:0000313" key="6">
    <source>
        <dbReference type="EMBL" id="MBO0613477.1"/>
    </source>
</evidence>
<evidence type="ECO:0000256" key="2">
    <source>
        <dbReference type="ARBA" id="ARBA00022806"/>
    </source>
</evidence>
<organism evidence="7">
    <name type="scientific">Thiothrix fructosivorans</name>
    <dbReference type="NCBI Taxonomy" id="111770"/>
    <lineage>
        <taxon>Bacteria</taxon>
        <taxon>Pseudomonadati</taxon>
        <taxon>Pseudomonadota</taxon>
        <taxon>Gammaproteobacteria</taxon>
        <taxon>Thiotrichales</taxon>
        <taxon>Thiotrichaceae</taxon>
        <taxon>Thiothrix</taxon>
    </lineage>
</organism>
<reference evidence="6 8" key="1">
    <citation type="submission" date="2021-03" db="EMBL/GenBank/DDBJ databases">
        <title>Draft genome and methylome analysis of Thiotrix fructosivoruns ATCC 49748.</title>
        <authorList>
            <person name="Fomenkov A."/>
            <person name="Grabovich M.Y."/>
            <person name="Roberts R.J."/>
        </authorList>
    </citation>
    <scope>NUCLEOTIDE SEQUENCE [LARGE SCALE GENOMIC DNA]</scope>
    <source>
        <strain evidence="6 8">ATCC 49748</strain>
    </source>
</reference>
<dbReference type="Pfam" id="PF00271">
    <property type="entry name" value="Helicase_C"/>
    <property type="match status" value="1"/>
</dbReference>
<dbReference type="InterPro" id="IPR027417">
    <property type="entry name" value="P-loop_NTPase"/>
</dbReference>
<keyword evidence="3" id="KW-0175">Coiled coil</keyword>
<dbReference type="PROSITE" id="PS51194">
    <property type="entry name" value="HELICASE_CTER"/>
    <property type="match status" value="1"/>
</dbReference>
<dbReference type="Proteomes" id="UP000664466">
    <property type="component" value="Unassembled WGS sequence"/>
</dbReference>
<dbReference type="InterPro" id="IPR038718">
    <property type="entry name" value="SNF2-like_sf"/>
</dbReference>
<dbReference type="InterPro" id="IPR000330">
    <property type="entry name" value="SNF2_N"/>
</dbReference>
<feature type="domain" description="Helicase C-terminal" evidence="5">
    <location>
        <begin position="1306"/>
        <end position="1455"/>
    </location>
</feature>
<protein>
    <submittedName>
        <fullName evidence="7">Uncharacterized protein</fullName>
    </submittedName>
</protein>
<evidence type="ECO:0000313" key="8">
    <source>
        <dbReference type="Proteomes" id="UP000664466"/>
    </source>
</evidence>
<accession>A0A8B0SJA2</accession>
<dbReference type="Pfam" id="PF00176">
    <property type="entry name" value="SNF2-rel_dom"/>
    <property type="match status" value="1"/>
</dbReference>
<gene>
    <name evidence="7" type="ORF">J1836_001620</name>
    <name evidence="6" type="ORF">J1836_11195</name>
</gene>
<dbReference type="Pfam" id="PF09983">
    <property type="entry name" value="JetD_C"/>
    <property type="match status" value="1"/>
</dbReference>
<dbReference type="CDD" id="cd18793">
    <property type="entry name" value="SF2_C_SNF"/>
    <property type="match status" value="1"/>
</dbReference>
<dbReference type="CDD" id="cd18012">
    <property type="entry name" value="DEXQc_arch_SWI2_SNF2"/>
    <property type="match status" value="1"/>
</dbReference>
<evidence type="ECO:0000256" key="3">
    <source>
        <dbReference type="SAM" id="Coils"/>
    </source>
</evidence>
<evidence type="ECO:0000256" key="1">
    <source>
        <dbReference type="ARBA" id="ARBA00022801"/>
    </source>
</evidence>
<dbReference type="InterPro" id="IPR049730">
    <property type="entry name" value="SNF2/RAD54-like_C"/>
</dbReference>
<sequence length="1471" mass="166319">MRRHFPHTQFLLMDASTLQQYAHLCVEEPENARCTDILQHLQPEEAAVYQRLQQTHQRLEQERIPMAYFQQQLTQLNMTSIFDEQKFLHLAESTQQLLEFMSIIYAPIAATPLSKLAPVALDVKVLRPLLNDLVNLGFLTVNGVNYYACVEEIRDELTRRSLREGRFVNWAKIVVENLSPEAPRHAYGHEFWADVNHALRDLRLQALLGNGQWLAKLLEHANRQYAVATKFRPHPWFTLWGDTLDPAWLPFIPETIFLQFIAPIYLSVADKNNENASPLWAHCQQLLQAEQMDTSAVWTVFGSTYYWQLFQRQQWASPLAAQPPADSGGRLEDWHLFASAQALSQGKRDEAINLYQAGLKLLRKRQSSRKALYGTPLEALYVLALLLDGSDKAIKEIPSYFKEFGAKNQTYQILVYFANSRLFGKSEALDKDVEAWQQTPLSFLFALIVCHWLEQAIPSAWLDRAESVSEQVAQVGYIWLVGEYAAVLAQCLPKNDKRKPIFTDLSAAAHTKAGTQPLITLYQPQPAWERTLQALQRLGAATPSKSTGTAKVGAERVIWELSKQKYASQTEYSLHPTLQKATKTGWSAGRNIALKRLATEPETVAALTDEDRRLCQGIHLYSYGYYEKSYELHITNAWQHLIGHPRVFWVGATNSPLDIQQGREELQILKEKGKLRIKLFPELPHPSDAYKADSYFVVEETTLQLKLYKLTASVLQLHSILGKDGLLVPNEAEATVRQTLSALAPLITIQSDIAGMDNAETVEADPRLHLHLLPWGEGLRMLMRVQPFGDIGPIFPPGSGRSNAMTEVDRKLLKTTRNLKQERKQADALLQDCPALSTWEDPSDDLLLDDPEQCLEALQQLHALGDKVTLAWPEGEKLRITQQVSGNNLSLKIKQSGEWFDIDGKLQVDDNLVLTLRQLLDLSQTATGRFVQLADGQFLTLTRQFQKKLDTLRAYAETSGKQGLKVGALAGMALEDFIDEAGKLETDKHWKAQVTKLKNVRDSQPVVPANLQADLRDYQTEGFRWMMRLAEWGVGGCLADDMGLGKTVQTLGLLLARADKGAALVVAPVSVCNNWYSECQRFAPSLRPVFYRGKDRQALLDDLQPHDLLIASYGLLQQDSEAFQAIRWTTIVLDEAQAIKNANTKRTQAAYQLQGDFRFVTTGTPIENHLGELWSLFRFLNPGLLFSQQKFGERFQTPIERDHDDKSRHALKKLVQPFMLRRTKNQVLQELPPRTEITLSVSLSDAEMALYEALRQQALERLSEETAEGENKHLQVLAEITRLRLAACHPQLAMPGSALPSSKLQAFGELVLELRENQHKALVFSQFVKHLTLLREWLDGQGIAYQYLDGSTPMEQRKERVDAFQRGEGDIFLISLKAGGFGLNLTAADYVIHMDPWWNPAVEDQASDRAHRIGQQRPVTVYRLVAENTIEEKIVKLHALKRDLADSLLEGSDVSGKLSAKDMLEMIRCGV</sequence>
<keyword evidence="2" id="KW-0067">ATP-binding</keyword>
<evidence type="ECO:0000313" key="7">
    <source>
        <dbReference type="EMBL" id="QTX11094.1"/>
    </source>
</evidence>
<dbReference type="SUPFAM" id="SSF52540">
    <property type="entry name" value="P-loop containing nucleoside triphosphate hydrolases"/>
    <property type="match status" value="2"/>
</dbReference>